<organism evidence="1 2">
    <name type="scientific">Ancylostoma ceylanicum</name>
    <dbReference type="NCBI Taxonomy" id="53326"/>
    <lineage>
        <taxon>Eukaryota</taxon>
        <taxon>Metazoa</taxon>
        <taxon>Ecdysozoa</taxon>
        <taxon>Nematoda</taxon>
        <taxon>Chromadorea</taxon>
        <taxon>Rhabditida</taxon>
        <taxon>Rhabditina</taxon>
        <taxon>Rhabditomorpha</taxon>
        <taxon>Strongyloidea</taxon>
        <taxon>Ancylostomatidae</taxon>
        <taxon>Ancylostomatinae</taxon>
        <taxon>Ancylostoma</taxon>
    </lineage>
</organism>
<sequence>MSGLVHFRESNDYCVLKSTQVHEGHFVVGKTISILYKAKLLYAKSPCNRDCEKLLNNKECRKHLSTDSHDSLEFNRVLESERSSGNASACIQQTFSDLSSDAIFNAIDQSATFLHSHMDNICDELC</sequence>
<keyword evidence="2" id="KW-1185">Reference proteome</keyword>
<dbReference type="OrthoDB" id="5829288at2759"/>
<dbReference type="AlphaFoldDB" id="A0A016TIR2"/>
<accession>A0A016TIR2</accession>
<protein>
    <submittedName>
        <fullName evidence="1">Uncharacterized protein</fullName>
    </submittedName>
</protein>
<dbReference type="EMBL" id="JARK01001433">
    <property type="protein sequence ID" value="EYC02879.1"/>
    <property type="molecule type" value="Genomic_DNA"/>
</dbReference>
<gene>
    <name evidence="1" type="primary">Acey_s0097.g2993</name>
    <name evidence="1" type="ORF">Y032_0097g2993</name>
</gene>
<reference evidence="2" key="1">
    <citation type="journal article" date="2015" name="Nat. Genet.">
        <title>The genome and transcriptome of the zoonotic hookworm Ancylostoma ceylanicum identify infection-specific gene families.</title>
        <authorList>
            <person name="Schwarz E.M."/>
            <person name="Hu Y."/>
            <person name="Antoshechkin I."/>
            <person name="Miller M.M."/>
            <person name="Sternberg P.W."/>
            <person name="Aroian R.V."/>
        </authorList>
    </citation>
    <scope>NUCLEOTIDE SEQUENCE</scope>
    <source>
        <strain evidence="2">HY135</strain>
    </source>
</reference>
<dbReference type="Proteomes" id="UP000024635">
    <property type="component" value="Unassembled WGS sequence"/>
</dbReference>
<name>A0A016TIR2_9BILA</name>
<evidence type="ECO:0000313" key="2">
    <source>
        <dbReference type="Proteomes" id="UP000024635"/>
    </source>
</evidence>
<comment type="caution">
    <text evidence="1">The sequence shown here is derived from an EMBL/GenBank/DDBJ whole genome shotgun (WGS) entry which is preliminary data.</text>
</comment>
<proteinExistence type="predicted"/>
<evidence type="ECO:0000313" key="1">
    <source>
        <dbReference type="EMBL" id="EYC02879.1"/>
    </source>
</evidence>